<proteinExistence type="predicted"/>
<gene>
    <name evidence="2" type="ORF">H8R25_01940</name>
</gene>
<feature type="chain" id="PRO_5037802601" description="Lipocalin-like domain-containing protein" evidence="1">
    <location>
        <begin position="21"/>
        <end position="166"/>
    </location>
</feature>
<reference evidence="2 3" key="1">
    <citation type="submission" date="2020-08" db="EMBL/GenBank/DDBJ databases">
        <title>Description of novel Flavobacterium F-392 isolate.</title>
        <authorList>
            <person name="Saticioglu I.B."/>
            <person name="Duman M."/>
            <person name="Altun S."/>
        </authorList>
    </citation>
    <scope>NUCLEOTIDE SEQUENCE [LARGE SCALE GENOMIC DNA]</scope>
    <source>
        <strain evidence="2 3">F-392</strain>
    </source>
</reference>
<protein>
    <recommendedName>
        <fullName evidence="4">Lipocalin-like domain-containing protein</fullName>
    </recommendedName>
</protein>
<evidence type="ECO:0008006" key="4">
    <source>
        <dbReference type="Google" id="ProtNLM"/>
    </source>
</evidence>
<organism evidence="2 3">
    <name type="scientific">Flavobacterium muglaense</name>
    <dbReference type="NCBI Taxonomy" id="2764716"/>
    <lineage>
        <taxon>Bacteria</taxon>
        <taxon>Pseudomonadati</taxon>
        <taxon>Bacteroidota</taxon>
        <taxon>Flavobacteriia</taxon>
        <taxon>Flavobacteriales</taxon>
        <taxon>Flavobacteriaceae</taxon>
        <taxon>Flavobacterium</taxon>
    </lineage>
</organism>
<keyword evidence="1" id="KW-0732">Signal</keyword>
<feature type="signal peptide" evidence="1">
    <location>
        <begin position="1"/>
        <end position="20"/>
    </location>
</feature>
<accession>A0A923MZ68</accession>
<sequence length="166" mass="19327">MKKLISTFLLTVLLPTFMFCQDATNQTSVKTKTGIIKIEGQWEQLNTAEDSGQTYLKNKEGVIIAVAQNAKKSYPFFDSTKSNDDNLTSFYTWDSDYYKENNFKTAKLKENKALEYIIWKYNDNKADNVFLFASTKNSFLNLLVYTNNWPEAEKIIFLEKTYKLNK</sequence>
<evidence type="ECO:0000313" key="2">
    <source>
        <dbReference type="EMBL" id="MBC5843200.1"/>
    </source>
</evidence>
<dbReference type="EMBL" id="JACRUL010000002">
    <property type="protein sequence ID" value="MBC5843200.1"/>
    <property type="molecule type" value="Genomic_DNA"/>
</dbReference>
<keyword evidence="3" id="KW-1185">Reference proteome</keyword>
<evidence type="ECO:0000256" key="1">
    <source>
        <dbReference type="SAM" id="SignalP"/>
    </source>
</evidence>
<evidence type="ECO:0000313" key="3">
    <source>
        <dbReference type="Proteomes" id="UP000641454"/>
    </source>
</evidence>
<name>A0A923MZ68_9FLAO</name>
<comment type="caution">
    <text evidence="2">The sequence shown here is derived from an EMBL/GenBank/DDBJ whole genome shotgun (WGS) entry which is preliminary data.</text>
</comment>
<dbReference type="RefSeq" id="WP_187016891.1">
    <property type="nucleotide sequence ID" value="NZ_JACRUK010000002.1"/>
</dbReference>
<dbReference type="AlphaFoldDB" id="A0A923MZ68"/>
<dbReference type="Proteomes" id="UP000641454">
    <property type="component" value="Unassembled WGS sequence"/>
</dbReference>